<name>A0A4R8MP37_LEPME</name>
<reference evidence="7 8" key="1">
    <citation type="submission" date="2019-03" db="EMBL/GenBank/DDBJ databases">
        <title>Genomic Encyclopedia of Archaeal and Bacterial Type Strains, Phase II (KMG-II): from individual species to whole genera.</title>
        <authorList>
            <person name="Goeker M."/>
        </authorList>
    </citation>
    <scope>NUCLEOTIDE SEQUENCE [LARGE SCALE GENOMIC DNA]</scope>
    <source>
        <strain evidence="7 8">DSM 21537</strain>
    </source>
</reference>
<evidence type="ECO:0000313" key="8">
    <source>
        <dbReference type="Proteomes" id="UP000294684"/>
    </source>
</evidence>
<dbReference type="InterPro" id="IPR048771">
    <property type="entry name" value="SOGP_2nd"/>
</dbReference>
<keyword evidence="8" id="KW-1185">Reference proteome</keyword>
<accession>A0A4R8MP37</accession>
<dbReference type="Gene3D" id="1.50.10.10">
    <property type="match status" value="1"/>
</dbReference>
<feature type="domain" description="Glycosyl hydrolase 94 catalytic" evidence="3">
    <location>
        <begin position="632"/>
        <end position="960"/>
    </location>
</feature>
<dbReference type="Pfam" id="PF21270">
    <property type="entry name" value="SOGP_4th"/>
    <property type="match status" value="1"/>
</dbReference>
<dbReference type="STRING" id="1193051.LEP1GSC017_0640"/>
<dbReference type="PANTHER" id="PTHR37469:SF2">
    <property type="entry name" value="CELLOBIONIC ACID PHOSPHORYLASE"/>
    <property type="match status" value="1"/>
</dbReference>
<sequence length="1115" mass="128486">MVLKLNHKGTKLLKQSIKNQSQLEFHFLSNGNVHSIRFEELFVNLYLGNEMEPSINNLFLRIHSKDGLVLYPMFGSNSNSQFQIFGSSYLSKGHNHGMDYSLYLELHPNLPAWRYKIQITNHNKEPLEYDLVYVQDIGICDYGAARLNEFFVCHYIHHEPVDTKDYGYGILSRQNEPISGKYPASFLFSTNPISSFVTDGLDLYPISVQKKLSAKRRQGEHSIVGLERQKTRLLPGKTEETCFYGYLFADLKTLTSFPDPQTLVPKIRLGWNESPNWNTMTVVSASSQSIFSTAKRVEGENPTESNLKTLFPGEWREIEFSPSGKLLSFFTNESTHVVLKEKDRLCLRPHGQILRTGDFKVPDESSLTATCYFNGIFLSQLTEGNTSINQYISRNHSYLKFFHSYGLRIFIEEGSGFALLDTPSFLRMDTNQLEWIYLRGKEVLRIQVGASNENQFLIQVATNNLQTKQFLLSFHIALDGDNGALELPPVITKNKTNIKIQPNQNSPLFQRFEGKGFQIKGEDFTHWRVSDDRLLFLDGNSRGQSYLTALVEVNSNLQFSIQGDLATSLTQKNTEENQTQFFSHTKYLPKGKIQNRELKVLQQIKEILPWFEQNARIHYLNPRGLEQYSGGGWGTRDVCQGAFEHLLATGDFESCRRLLLIVFEEQNEDGDWPQWFMLYPRDKTIRAGDSHGDILYWPILALSTYLERTGDFSLLEVKTNVIHKKETKTILEAIEKTISLINKRLVKNTNLPIYGNGDWNDSLQPVKEKFRTQAVSTWTAELQSLTYKALIQIFHLTNDREKVDFYKKELEVIKQNIKEFCMANETLTGLRYFDDTDSQNFFLHPRDTKTGIHYSILPMIYGILAEVLDTKEAEFHLTLIKNFLTGPDGVRLFDTPILYSDGNNVEFKRAETASYFGREIGLMYTHAHLRYCESLAYMGKADDFFYNLNLVNPIGIQNKVPVSNYRQSNCYYSSSDGLFFDRYEAKEKYKDLLAGKIPLEGGWRVYSSGPGIYIKLVYECLFGIRIFSDALELDPILPKGLDGLEWDVRCQEKDLKIIYRVESENASIELAQVNGKVIPFQRMENRYRRGGIRLPFEDLELNLKKDHNHLILTLR</sequence>
<dbReference type="GO" id="GO:0016757">
    <property type="term" value="F:glycosyltransferase activity"/>
    <property type="evidence" value="ECO:0007669"/>
    <property type="project" value="UniProtKB-KW"/>
</dbReference>
<proteinExistence type="predicted"/>
<evidence type="ECO:0000256" key="1">
    <source>
        <dbReference type="ARBA" id="ARBA00022676"/>
    </source>
</evidence>
<keyword evidence="7" id="KW-0378">Hydrolase</keyword>
<dbReference type="Pfam" id="PF17167">
    <property type="entry name" value="Glyco_hydro_94"/>
    <property type="match status" value="1"/>
</dbReference>
<organism evidence="7 8">
    <name type="scientific">Leptospira meyeri</name>
    <dbReference type="NCBI Taxonomy" id="29508"/>
    <lineage>
        <taxon>Bacteria</taxon>
        <taxon>Pseudomonadati</taxon>
        <taxon>Spirochaetota</taxon>
        <taxon>Spirochaetia</taxon>
        <taxon>Leptospirales</taxon>
        <taxon>Leptospiraceae</taxon>
        <taxon>Leptospira</taxon>
    </lineage>
</organism>
<dbReference type="Pfam" id="PF21250">
    <property type="entry name" value="SOGP_2nd"/>
    <property type="match status" value="1"/>
</dbReference>
<dbReference type="EMBL" id="SORO01000003">
    <property type="protein sequence ID" value="TDY67871.1"/>
    <property type="molecule type" value="Genomic_DNA"/>
</dbReference>
<dbReference type="Proteomes" id="UP000294684">
    <property type="component" value="Unassembled WGS sequence"/>
</dbReference>
<keyword evidence="1" id="KW-0328">Glycosyltransferase</keyword>
<dbReference type="InterPro" id="IPR048773">
    <property type="entry name" value="SOGP_C"/>
</dbReference>
<dbReference type="Pfam" id="PF21958">
    <property type="entry name" value="SOGP_N"/>
    <property type="match status" value="1"/>
</dbReference>
<feature type="domain" description="Glycoside phosphorylase super sandwich" evidence="4">
    <location>
        <begin position="317"/>
        <end position="563"/>
    </location>
</feature>
<gene>
    <name evidence="7" type="ORF">CLV96_3426</name>
</gene>
<dbReference type="InterPro" id="IPR053831">
    <property type="entry name" value="SOGP_N"/>
</dbReference>
<feature type="domain" description="Glycoside phosphorylase C-terminal" evidence="5">
    <location>
        <begin position="1023"/>
        <end position="1097"/>
    </location>
</feature>
<dbReference type="InterPro" id="IPR012341">
    <property type="entry name" value="6hp_glycosidase-like_sf"/>
</dbReference>
<evidence type="ECO:0000313" key="7">
    <source>
        <dbReference type="EMBL" id="TDY67871.1"/>
    </source>
</evidence>
<dbReference type="AlphaFoldDB" id="A0A4R8MP37"/>
<dbReference type="GO" id="GO:0016787">
    <property type="term" value="F:hydrolase activity"/>
    <property type="evidence" value="ECO:0007669"/>
    <property type="project" value="UniProtKB-KW"/>
</dbReference>
<evidence type="ECO:0000259" key="4">
    <source>
        <dbReference type="Pfam" id="PF21250"/>
    </source>
</evidence>
<protein>
    <submittedName>
        <fullName evidence="7">Glycosyl hydrolase family 36</fullName>
    </submittedName>
</protein>
<dbReference type="GO" id="GO:0005975">
    <property type="term" value="P:carbohydrate metabolic process"/>
    <property type="evidence" value="ECO:0007669"/>
    <property type="project" value="InterPro"/>
</dbReference>
<dbReference type="InterPro" id="IPR008928">
    <property type="entry name" value="6-hairpin_glycosidase_sf"/>
</dbReference>
<evidence type="ECO:0000259" key="6">
    <source>
        <dbReference type="Pfam" id="PF21958"/>
    </source>
</evidence>
<dbReference type="InterPro" id="IPR052047">
    <property type="entry name" value="GH94_Enzymes"/>
</dbReference>
<dbReference type="SUPFAM" id="SSF48208">
    <property type="entry name" value="Six-hairpin glycosidases"/>
    <property type="match status" value="1"/>
</dbReference>
<evidence type="ECO:0000256" key="2">
    <source>
        <dbReference type="ARBA" id="ARBA00022679"/>
    </source>
</evidence>
<evidence type="ECO:0000259" key="5">
    <source>
        <dbReference type="Pfam" id="PF21270"/>
    </source>
</evidence>
<dbReference type="PANTHER" id="PTHR37469">
    <property type="entry name" value="CELLOBIONIC ACID PHOSPHORYLASE-RELATED"/>
    <property type="match status" value="1"/>
</dbReference>
<feature type="domain" description="SOGP N-terminal" evidence="6">
    <location>
        <begin position="27"/>
        <end position="245"/>
    </location>
</feature>
<keyword evidence="2" id="KW-0808">Transferase</keyword>
<dbReference type="InterPro" id="IPR033432">
    <property type="entry name" value="GH94_catalytic"/>
</dbReference>
<evidence type="ECO:0000259" key="3">
    <source>
        <dbReference type="Pfam" id="PF17167"/>
    </source>
</evidence>
<comment type="caution">
    <text evidence="7">The sequence shown here is derived from an EMBL/GenBank/DDBJ whole genome shotgun (WGS) entry which is preliminary data.</text>
</comment>